<sequence length="65" mass="7423">MKNVLTQSWNGMKSFWKQEDGIGTLEMVLIVAVILIIALAFKKKIKDVVDGMLEYMGNKSEEFKN</sequence>
<comment type="caution">
    <text evidence="3">The sequence shown here is derived from an EMBL/GenBank/DDBJ whole genome shotgun (WGS) entry which is preliminary data.</text>
</comment>
<dbReference type="InterPro" id="IPR031564">
    <property type="entry name" value="Flp1-like"/>
</dbReference>
<protein>
    <submittedName>
        <fullName evidence="3">Flp pilus assembly pilin Flp</fullName>
    </submittedName>
</protein>
<name>A0ABU1IWA1_9BACL</name>
<feature type="transmembrane region" description="Helical" evidence="1">
    <location>
        <begin position="22"/>
        <end position="41"/>
    </location>
</feature>
<evidence type="ECO:0000313" key="3">
    <source>
        <dbReference type="EMBL" id="MDR6243543.1"/>
    </source>
</evidence>
<proteinExistence type="predicted"/>
<dbReference type="Proteomes" id="UP001185028">
    <property type="component" value="Unassembled WGS sequence"/>
</dbReference>
<keyword evidence="4" id="KW-1185">Reference proteome</keyword>
<accession>A0ABU1IWA1</accession>
<evidence type="ECO:0000256" key="1">
    <source>
        <dbReference type="SAM" id="Phobius"/>
    </source>
</evidence>
<evidence type="ECO:0000313" key="4">
    <source>
        <dbReference type="Proteomes" id="UP001185028"/>
    </source>
</evidence>
<evidence type="ECO:0000259" key="2">
    <source>
        <dbReference type="Pfam" id="PF16982"/>
    </source>
</evidence>
<feature type="domain" description="Putative Flagellin Flp1-like" evidence="2">
    <location>
        <begin position="15"/>
        <end position="61"/>
    </location>
</feature>
<dbReference type="Pfam" id="PF16982">
    <property type="entry name" value="Flp1_like"/>
    <property type="match status" value="1"/>
</dbReference>
<keyword evidence="1" id="KW-0812">Transmembrane</keyword>
<reference evidence="3 4" key="1">
    <citation type="submission" date="2023-07" db="EMBL/GenBank/DDBJ databases">
        <title>Genomic Encyclopedia of Type Strains, Phase IV (KMG-IV): sequencing the most valuable type-strain genomes for metagenomic binning, comparative biology and taxonomic classification.</title>
        <authorList>
            <person name="Goeker M."/>
        </authorList>
    </citation>
    <scope>NUCLEOTIDE SEQUENCE [LARGE SCALE GENOMIC DNA]</scope>
    <source>
        <strain evidence="3 4">DSM 22170</strain>
    </source>
</reference>
<organism evidence="3 4">
    <name type="scientific">Paenibacillus hunanensis</name>
    <dbReference type="NCBI Taxonomy" id="539262"/>
    <lineage>
        <taxon>Bacteria</taxon>
        <taxon>Bacillati</taxon>
        <taxon>Bacillota</taxon>
        <taxon>Bacilli</taxon>
        <taxon>Bacillales</taxon>
        <taxon>Paenibacillaceae</taxon>
        <taxon>Paenibacillus</taxon>
    </lineage>
</organism>
<dbReference type="RefSeq" id="WP_188773721.1">
    <property type="nucleotide sequence ID" value="NZ_BMMB01000001.1"/>
</dbReference>
<gene>
    <name evidence="3" type="ORF">JOC58_001430</name>
</gene>
<dbReference type="EMBL" id="JAVDQH010000004">
    <property type="protein sequence ID" value="MDR6243543.1"/>
    <property type="molecule type" value="Genomic_DNA"/>
</dbReference>
<keyword evidence="1" id="KW-0472">Membrane</keyword>
<keyword evidence="1" id="KW-1133">Transmembrane helix</keyword>